<evidence type="ECO:0000256" key="1">
    <source>
        <dbReference type="SAM" id="Phobius"/>
    </source>
</evidence>
<keyword evidence="1" id="KW-0472">Membrane</keyword>
<reference evidence="2 3" key="1">
    <citation type="submission" date="2016-10" db="EMBL/GenBank/DDBJ databases">
        <title>The whole genome sequencing and assembly of Bacillus simplex DSM 1321 strain.</title>
        <authorList>
            <person name="Park M.-K."/>
            <person name="Lee Y.-J."/>
            <person name="Yi H."/>
            <person name="Bahn Y.-S."/>
            <person name="Kim J.F."/>
            <person name="Lee D.-W."/>
        </authorList>
    </citation>
    <scope>NUCLEOTIDE SEQUENCE [LARGE SCALE GENOMIC DNA]</scope>
    <source>
        <strain evidence="2 3">DSM 1321</strain>
    </source>
</reference>
<feature type="transmembrane region" description="Helical" evidence="1">
    <location>
        <begin position="89"/>
        <end position="108"/>
    </location>
</feature>
<dbReference type="NCBIfam" id="NF041644">
    <property type="entry name" value="CBO0543_fam"/>
    <property type="match status" value="1"/>
</dbReference>
<feature type="transmembrane region" description="Helical" evidence="1">
    <location>
        <begin position="120"/>
        <end position="139"/>
    </location>
</feature>
<dbReference type="Proteomes" id="UP000214618">
    <property type="component" value="Chromosome"/>
</dbReference>
<gene>
    <name evidence="2" type="ORF">BS1321_23390</name>
</gene>
<feature type="transmembrane region" description="Helical" evidence="1">
    <location>
        <begin position="28"/>
        <end position="50"/>
    </location>
</feature>
<dbReference type="EMBL" id="CP017704">
    <property type="protein sequence ID" value="ASS96589.1"/>
    <property type="molecule type" value="Genomic_DNA"/>
</dbReference>
<name>A0A223EMV4_9BACI</name>
<dbReference type="GeneID" id="56475731"/>
<evidence type="ECO:0000313" key="2">
    <source>
        <dbReference type="EMBL" id="ASS96589.1"/>
    </source>
</evidence>
<evidence type="ECO:0000313" key="3">
    <source>
        <dbReference type="Proteomes" id="UP000214618"/>
    </source>
</evidence>
<dbReference type="InterPro" id="IPR048147">
    <property type="entry name" value="CBO0543-like"/>
</dbReference>
<organism evidence="2 3">
    <name type="scientific">Peribacillus simplex NBRC 15720 = DSM 1321</name>
    <dbReference type="NCBI Taxonomy" id="1349754"/>
    <lineage>
        <taxon>Bacteria</taxon>
        <taxon>Bacillati</taxon>
        <taxon>Bacillota</taxon>
        <taxon>Bacilli</taxon>
        <taxon>Bacillales</taxon>
        <taxon>Bacillaceae</taxon>
        <taxon>Peribacillus</taxon>
    </lineage>
</organism>
<accession>A0A223EMV4</accession>
<dbReference type="RefSeq" id="WP_094246659.1">
    <property type="nucleotide sequence ID" value="NZ_CP017704.1"/>
</dbReference>
<proteinExistence type="predicted"/>
<keyword evidence="1" id="KW-0812">Transmembrane</keyword>
<feature type="transmembrane region" description="Helical" evidence="1">
    <location>
        <begin position="6"/>
        <end position="21"/>
    </location>
</feature>
<sequence>MLFHIIIGFILPWIVGVYLFRNQKKLFIIFYPIGTATSFLINEIGFNYFWRMDIVFQESSLTGIPYDLGLYPILGCLFICVIHYKKMPILITFLVFTLVTTFGEYILVCLEKIVYRNEWNIIWTGVSYLFAYSIFYVYYKLVRKFILLN</sequence>
<keyword evidence="1" id="KW-1133">Transmembrane helix</keyword>
<feature type="transmembrane region" description="Helical" evidence="1">
    <location>
        <begin position="62"/>
        <end position="82"/>
    </location>
</feature>
<dbReference type="AlphaFoldDB" id="A0A223EMV4"/>
<protein>
    <submittedName>
        <fullName evidence="2">Uncharacterized protein</fullName>
    </submittedName>
</protein>